<protein>
    <submittedName>
        <fullName evidence="2">Uncharacterized protein</fullName>
    </submittedName>
</protein>
<sequence length="307" mass="33405">MEGYESDADDQLDELIWRRTRAKRRRAHRSSAHHLAEPREPVFEMLTPFTPAHQAAQEATTASQDPVGSSAMSSTAVDPDTSEIPIYNSVEVDEHVDEPVPDVNMEEPQEFPEETEFSRLMGQMDMPSASDSDYAEFYSSDEEHPRAKRVHYTSQRLVATFIDLPPITEEEKAAEALRRISARGIPMEDSSPVIHSMTPDEASEVSPAPNSACLSEGTQRSANSSDSMEAIDLNAGGDEDQAAHTVVGSAVQQLPSGSSSIASPVVQLGPFCVLEGPLTPIAGMLCTSPISEKRRRSLEKAGLLPTQ</sequence>
<dbReference type="Proteomes" id="UP000256964">
    <property type="component" value="Unassembled WGS sequence"/>
</dbReference>
<evidence type="ECO:0000313" key="3">
    <source>
        <dbReference type="Proteomes" id="UP000256964"/>
    </source>
</evidence>
<organism evidence="2 3">
    <name type="scientific">Lentinus brumalis</name>
    <dbReference type="NCBI Taxonomy" id="2498619"/>
    <lineage>
        <taxon>Eukaryota</taxon>
        <taxon>Fungi</taxon>
        <taxon>Dikarya</taxon>
        <taxon>Basidiomycota</taxon>
        <taxon>Agaricomycotina</taxon>
        <taxon>Agaricomycetes</taxon>
        <taxon>Polyporales</taxon>
        <taxon>Polyporaceae</taxon>
        <taxon>Lentinus</taxon>
    </lineage>
</organism>
<evidence type="ECO:0000256" key="1">
    <source>
        <dbReference type="SAM" id="MobiDB-lite"/>
    </source>
</evidence>
<reference evidence="2 3" key="1">
    <citation type="journal article" date="2018" name="Biotechnol. Biofuels">
        <title>Integrative visual omics of the white-rot fungus Polyporus brumalis exposes the biotechnological potential of its oxidative enzymes for delignifying raw plant biomass.</title>
        <authorList>
            <person name="Miyauchi S."/>
            <person name="Rancon A."/>
            <person name="Drula E."/>
            <person name="Hage H."/>
            <person name="Chaduli D."/>
            <person name="Favel A."/>
            <person name="Grisel S."/>
            <person name="Henrissat B."/>
            <person name="Herpoel-Gimbert I."/>
            <person name="Ruiz-Duenas F.J."/>
            <person name="Chevret D."/>
            <person name="Hainaut M."/>
            <person name="Lin J."/>
            <person name="Wang M."/>
            <person name="Pangilinan J."/>
            <person name="Lipzen A."/>
            <person name="Lesage-Meessen L."/>
            <person name="Navarro D."/>
            <person name="Riley R."/>
            <person name="Grigoriev I.V."/>
            <person name="Zhou S."/>
            <person name="Raouche S."/>
            <person name="Rosso M.N."/>
        </authorList>
    </citation>
    <scope>NUCLEOTIDE SEQUENCE [LARGE SCALE GENOMIC DNA]</scope>
    <source>
        <strain evidence="2 3">BRFM 1820</strain>
    </source>
</reference>
<gene>
    <name evidence="2" type="ORF">OH76DRAFT_1178087</name>
</gene>
<evidence type="ECO:0000313" key="2">
    <source>
        <dbReference type="EMBL" id="RDX43828.1"/>
    </source>
</evidence>
<feature type="compositionally biased region" description="Polar residues" evidence="1">
    <location>
        <begin position="57"/>
        <end position="76"/>
    </location>
</feature>
<dbReference type="OrthoDB" id="2758254at2759"/>
<feature type="region of interest" description="Disordered" evidence="1">
    <location>
        <begin position="22"/>
        <end position="41"/>
    </location>
</feature>
<keyword evidence="3" id="KW-1185">Reference proteome</keyword>
<feature type="compositionally biased region" description="Polar residues" evidence="1">
    <location>
        <begin position="208"/>
        <end position="227"/>
    </location>
</feature>
<dbReference type="EMBL" id="KZ857459">
    <property type="protein sequence ID" value="RDX43828.1"/>
    <property type="molecule type" value="Genomic_DNA"/>
</dbReference>
<feature type="compositionally biased region" description="Basic residues" evidence="1">
    <location>
        <begin position="22"/>
        <end position="32"/>
    </location>
</feature>
<dbReference type="AlphaFoldDB" id="A0A371CU57"/>
<feature type="region of interest" description="Disordered" evidence="1">
    <location>
        <begin position="47"/>
        <end position="94"/>
    </location>
</feature>
<feature type="region of interest" description="Disordered" evidence="1">
    <location>
        <begin position="188"/>
        <end position="232"/>
    </location>
</feature>
<accession>A0A371CU57</accession>
<name>A0A371CU57_9APHY</name>
<proteinExistence type="predicted"/>